<dbReference type="RefSeq" id="WP_258867388.1">
    <property type="nucleotide sequence ID" value="NZ_UGUU01000001.1"/>
</dbReference>
<dbReference type="AlphaFoldDB" id="A0A379IMU7"/>
<accession>A0A379IMU7</accession>
<sequence>MTDRYTDQGFHLLHWAEQIEALCPQCSEPGLIIGNPHWRNWSAAFHCPSCTHAMTTADDSWRGPVLGSGRRPCGSCGQQWVTFCSIFDEASQAPSVGRTNCQHCAAENEVTLTFSRAEPVDHAIDPFFGLELALKEETRHGTIWAYNAEHLYEQEQFIAARLRENSTSKCSYFARLPSWVKSAKHREMVLKAIARLKRRSITKPAASSENLSRKSTTG</sequence>
<evidence type="ECO:0000313" key="2">
    <source>
        <dbReference type="Proteomes" id="UP000254260"/>
    </source>
</evidence>
<proteinExistence type="predicted"/>
<name>A0A379IMU7_ECTME</name>
<dbReference type="EMBL" id="UGUU01000001">
    <property type="protein sequence ID" value="SUD37607.1"/>
    <property type="molecule type" value="Genomic_DNA"/>
</dbReference>
<organism evidence="1 2">
    <name type="scientific">Ectopseudomonas mendocina</name>
    <name type="common">Pseudomonas mendocina</name>
    <dbReference type="NCBI Taxonomy" id="300"/>
    <lineage>
        <taxon>Bacteria</taxon>
        <taxon>Pseudomonadati</taxon>
        <taxon>Pseudomonadota</taxon>
        <taxon>Gammaproteobacteria</taxon>
        <taxon>Pseudomonadales</taxon>
        <taxon>Pseudomonadaceae</taxon>
        <taxon>Ectopseudomonas</taxon>
    </lineage>
</organism>
<dbReference type="Proteomes" id="UP000254260">
    <property type="component" value="Unassembled WGS sequence"/>
</dbReference>
<gene>
    <name evidence="1" type="ORF">NCTC10899_00363</name>
</gene>
<protein>
    <submittedName>
        <fullName evidence="1">Uncharacterized protein</fullName>
    </submittedName>
</protein>
<evidence type="ECO:0000313" key="1">
    <source>
        <dbReference type="EMBL" id="SUD37607.1"/>
    </source>
</evidence>
<reference evidence="1 2" key="1">
    <citation type="submission" date="2018-06" db="EMBL/GenBank/DDBJ databases">
        <authorList>
            <consortium name="Pathogen Informatics"/>
            <person name="Doyle S."/>
        </authorList>
    </citation>
    <scope>NUCLEOTIDE SEQUENCE [LARGE SCALE GENOMIC DNA]</scope>
    <source>
        <strain evidence="1 2">NCTC10899</strain>
    </source>
</reference>